<evidence type="ECO:0000313" key="2">
    <source>
        <dbReference type="Proteomes" id="UP000023152"/>
    </source>
</evidence>
<dbReference type="AlphaFoldDB" id="X6N6Z0"/>
<sequence>MESILLEKEEHLTKISTSLSSITKTKKKICTTNEQKEEKTEVTKIKSELNWKEWERLARDEGLALQIHEIIEEKITKGELATDDIEYIQNKEFIEKMAIGAKTAQKAYSELISHKGWTTQVDNHKVISKKKKRERNTVTTIH</sequence>
<protein>
    <submittedName>
        <fullName evidence="1">Uncharacterized protein</fullName>
    </submittedName>
</protein>
<organism evidence="1 2">
    <name type="scientific">Reticulomyxa filosa</name>
    <dbReference type="NCBI Taxonomy" id="46433"/>
    <lineage>
        <taxon>Eukaryota</taxon>
        <taxon>Sar</taxon>
        <taxon>Rhizaria</taxon>
        <taxon>Retaria</taxon>
        <taxon>Foraminifera</taxon>
        <taxon>Monothalamids</taxon>
        <taxon>Reticulomyxidae</taxon>
        <taxon>Reticulomyxa</taxon>
    </lineage>
</organism>
<accession>X6N6Z0</accession>
<evidence type="ECO:0000313" key="1">
    <source>
        <dbReference type="EMBL" id="ETO21688.1"/>
    </source>
</evidence>
<reference evidence="1 2" key="1">
    <citation type="journal article" date="2013" name="Curr. Biol.">
        <title>The Genome of the Foraminiferan Reticulomyxa filosa.</title>
        <authorList>
            <person name="Glockner G."/>
            <person name="Hulsmann N."/>
            <person name="Schleicher M."/>
            <person name="Noegel A.A."/>
            <person name="Eichinger L."/>
            <person name="Gallinger C."/>
            <person name="Pawlowski J."/>
            <person name="Sierra R."/>
            <person name="Euteneuer U."/>
            <person name="Pillet L."/>
            <person name="Moustafa A."/>
            <person name="Platzer M."/>
            <person name="Groth M."/>
            <person name="Szafranski K."/>
            <person name="Schliwa M."/>
        </authorList>
    </citation>
    <scope>NUCLEOTIDE SEQUENCE [LARGE SCALE GENOMIC DNA]</scope>
</reference>
<comment type="caution">
    <text evidence="1">The sequence shown here is derived from an EMBL/GenBank/DDBJ whole genome shotgun (WGS) entry which is preliminary data.</text>
</comment>
<proteinExistence type="predicted"/>
<name>X6N6Z0_RETFI</name>
<keyword evidence="2" id="KW-1185">Reference proteome</keyword>
<dbReference type="EMBL" id="ASPP01011395">
    <property type="protein sequence ID" value="ETO21688.1"/>
    <property type="molecule type" value="Genomic_DNA"/>
</dbReference>
<gene>
    <name evidence="1" type="ORF">RFI_15515</name>
</gene>
<dbReference type="Proteomes" id="UP000023152">
    <property type="component" value="Unassembled WGS sequence"/>
</dbReference>